<dbReference type="GO" id="GO:0030154">
    <property type="term" value="P:cell differentiation"/>
    <property type="evidence" value="ECO:0007669"/>
    <property type="project" value="UniProtKB-ARBA"/>
</dbReference>
<evidence type="ECO:0000256" key="14">
    <source>
        <dbReference type="SAM" id="MobiDB-lite"/>
    </source>
</evidence>
<evidence type="ECO:0000259" key="19">
    <source>
        <dbReference type="PROSITE" id="PS51115"/>
    </source>
</evidence>
<dbReference type="PROSITE" id="PS51115">
    <property type="entry name" value="LAMININ_IVA"/>
    <property type="match status" value="2"/>
</dbReference>
<evidence type="ECO:0000256" key="10">
    <source>
        <dbReference type="ARBA" id="ARBA00023319"/>
    </source>
</evidence>
<dbReference type="InterPro" id="IPR007110">
    <property type="entry name" value="Ig-like_dom"/>
</dbReference>
<dbReference type="Gene3D" id="2.10.25.10">
    <property type="entry name" value="Laminin"/>
    <property type="match status" value="7"/>
</dbReference>
<feature type="region of interest" description="Disordered" evidence="14">
    <location>
        <begin position="1122"/>
        <end position="1148"/>
    </location>
</feature>
<keyword evidence="3" id="KW-0272">Extracellular matrix</keyword>
<feature type="disulfide bond" evidence="13">
    <location>
        <begin position="1734"/>
        <end position="1743"/>
    </location>
</feature>
<dbReference type="InterPro" id="IPR001881">
    <property type="entry name" value="EGF-like_Ca-bd_dom"/>
</dbReference>
<keyword evidence="10" id="KW-0393">Immunoglobulin domain</keyword>
<dbReference type="Gene3D" id="4.10.400.10">
    <property type="entry name" value="Low-density Lipoprotein Receptor"/>
    <property type="match status" value="8"/>
</dbReference>
<dbReference type="PROSITE" id="PS00022">
    <property type="entry name" value="EGF_1"/>
    <property type="match status" value="4"/>
</dbReference>
<feature type="compositionally biased region" description="Acidic residues" evidence="14">
    <location>
        <begin position="3407"/>
        <end position="3425"/>
    </location>
</feature>
<feature type="domain" description="Laminin G" evidence="15">
    <location>
        <begin position="4132"/>
        <end position="4320"/>
    </location>
</feature>
<dbReference type="PANTHER" id="PTHR45080">
    <property type="entry name" value="CONTACTIN 5"/>
    <property type="match status" value="1"/>
</dbReference>
<feature type="domain" description="Laminin EGF-like" evidence="17">
    <location>
        <begin position="1715"/>
        <end position="1764"/>
    </location>
</feature>
<feature type="domain" description="Ig-like" evidence="18">
    <location>
        <begin position="2616"/>
        <end position="2701"/>
    </location>
</feature>
<feature type="disulfide bond" evidence="13">
    <location>
        <begin position="1794"/>
        <end position="1803"/>
    </location>
</feature>
<feature type="disulfide bond" evidence="12">
    <location>
        <begin position="423"/>
        <end position="441"/>
    </location>
</feature>
<evidence type="ECO:0000259" key="17">
    <source>
        <dbReference type="PROSITE" id="PS50027"/>
    </source>
</evidence>
<feature type="domain" description="Ig-like" evidence="18">
    <location>
        <begin position="797"/>
        <end position="885"/>
    </location>
</feature>
<organism evidence="20 21">
    <name type="scientific">Heterodera schachtii</name>
    <name type="common">Sugarbeet cyst nematode worm</name>
    <name type="synonym">Tylenchus schachtii</name>
    <dbReference type="NCBI Taxonomy" id="97005"/>
    <lineage>
        <taxon>Eukaryota</taxon>
        <taxon>Metazoa</taxon>
        <taxon>Ecdysozoa</taxon>
        <taxon>Nematoda</taxon>
        <taxon>Chromadorea</taxon>
        <taxon>Rhabditida</taxon>
        <taxon>Tylenchina</taxon>
        <taxon>Tylenchomorpha</taxon>
        <taxon>Tylenchoidea</taxon>
        <taxon>Heteroderidae</taxon>
        <taxon>Heteroderinae</taxon>
        <taxon>Heterodera</taxon>
    </lineage>
</organism>
<feature type="disulfide bond" evidence="12">
    <location>
        <begin position="557"/>
        <end position="572"/>
    </location>
</feature>
<evidence type="ECO:0000256" key="5">
    <source>
        <dbReference type="ARBA" id="ARBA00022737"/>
    </source>
</evidence>
<feature type="domain" description="Ig-like" evidence="18">
    <location>
        <begin position="2905"/>
        <end position="2996"/>
    </location>
</feature>
<dbReference type="InterPro" id="IPR036055">
    <property type="entry name" value="LDL_receptor-like_sf"/>
</dbReference>
<dbReference type="InterPro" id="IPR013098">
    <property type="entry name" value="Ig_I-set"/>
</dbReference>
<feature type="disulfide bond" evidence="12">
    <location>
        <begin position="924"/>
        <end position="939"/>
    </location>
</feature>
<dbReference type="CDD" id="cd00055">
    <property type="entry name" value="EGF_Lam"/>
    <property type="match status" value="6"/>
</dbReference>
<dbReference type="InterPro" id="IPR036179">
    <property type="entry name" value="Ig-like_dom_sf"/>
</dbReference>
<gene>
    <name evidence="20" type="ORF">niasHS_013186</name>
</gene>
<feature type="compositionally biased region" description="Basic and acidic residues" evidence="14">
    <location>
        <begin position="54"/>
        <end position="63"/>
    </location>
</feature>
<feature type="disulfide bond" evidence="12">
    <location>
        <begin position="952"/>
        <end position="970"/>
    </location>
</feature>
<feature type="region of interest" description="Disordered" evidence="14">
    <location>
        <begin position="3175"/>
        <end position="3305"/>
    </location>
</feature>
<feature type="compositionally biased region" description="Basic and acidic residues" evidence="14">
    <location>
        <begin position="3390"/>
        <end position="3406"/>
    </location>
</feature>
<dbReference type="PROSITE" id="PS01248">
    <property type="entry name" value="EGF_LAM_1"/>
    <property type="match status" value="3"/>
</dbReference>
<evidence type="ECO:0000256" key="4">
    <source>
        <dbReference type="ARBA" id="ARBA00022729"/>
    </source>
</evidence>
<feature type="region of interest" description="Disordered" evidence="14">
    <location>
        <begin position="4030"/>
        <end position="4050"/>
    </location>
</feature>
<feature type="domain" description="Laminin G" evidence="15">
    <location>
        <begin position="3441"/>
        <end position="3644"/>
    </location>
</feature>
<evidence type="ECO:0000259" key="16">
    <source>
        <dbReference type="PROSITE" id="PS50026"/>
    </source>
</evidence>
<feature type="disulfide bond" evidence="12">
    <location>
        <begin position="912"/>
        <end position="930"/>
    </location>
</feature>
<dbReference type="Pfam" id="PF13895">
    <property type="entry name" value="Ig_2"/>
    <property type="match status" value="1"/>
</dbReference>
<comment type="subcellular location">
    <subcellularLocation>
        <location evidence="1">Secreted</location>
        <location evidence="1">Extracellular space</location>
        <location evidence="1">Extracellular matrix</location>
        <location evidence="1">Basement membrane</location>
    </subcellularLocation>
</comment>
<dbReference type="SUPFAM" id="SSF49899">
    <property type="entry name" value="Concanavalin A-like lectins/glucanases"/>
    <property type="match status" value="3"/>
</dbReference>
<proteinExistence type="predicted"/>
<dbReference type="SUPFAM" id="SSF57196">
    <property type="entry name" value="EGF/Laminin"/>
    <property type="match status" value="3"/>
</dbReference>
<feature type="domain" description="Laminin EGF-like" evidence="17">
    <location>
        <begin position="1775"/>
        <end position="1824"/>
    </location>
</feature>
<dbReference type="Gene3D" id="2.60.40.10">
    <property type="entry name" value="Immunoglobulins"/>
    <property type="match status" value="15"/>
</dbReference>
<feature type="domain" description="Ig-like" evidence="18">
    <location>
        <begin position="3086"/>
        <end position="3172"/>
    </location>
</feature>
<dbReference type="Pfam" id="PF00052">
    <property type="entry name" value="Laminin_B"/>
    <property type="match status" value="2"/>
</dbReference>
<keyword evidence="6" id="KW-0084">Basement membrane</keyword>
<feature type="domain" description="Ig-like" evidence="18">
    <location>
        <begin position="2805"/>
        <end position="2891"/>
    </location>
</feature>
<feature type="disulfide bond" evidence="11">
    <location>
        <begin position="3666"/>
        <end position="3675"/>
    </location>
</feature>
<evidence type="ECO:0000259" key="18">
    <source>
        <dbReference type="PROSITE" id="PS50835"/>
    </source>
</evidence>
<evidence type="ECO:0000256" key="6">
    <source>
        <dbReference type="ARBA" id="ARBA00022869"/>
    </source>
</evidence>
<feature type="region of interest" description="Disordered" evidence="14">
    <location>
        <begin position="3925"/>
        <end position="3946"/>
    </location>
</feature>
<feature type="disulfide bond" evidence="12">
    <location>
        <begin position="945"/>
        <end position="957"/>
    </location>
</feature>
<dbReference type="CDD" id="cd00054">
    <property type="entry name" value="EGF_CA"/>
    <property type="match status" value="1"/>
</dbReference>
<feature type="compositionally biased region" description="Basic and acidic residues" evidence="14">
    <location>
        <begin position="152"/>
        <end position="169"/>
    </location>
</feature>
<dbReference type="PROSITE" id="PS50027">
    <property type="entry name" value="EGF_LAM_2"/>
    <property type="match status" value="2"/>
</dbReference>
<dbReference type="Pfam" id="PF00053">
    <property type="entry name" value="EGF_laminin"/>
    <property type="match status" value="5"/>
</dbReference>
<feature type="compositionally biased region" description="Low complexity" evidence="14">
    <location>
        <begin position="3932"/>
        <end position="3944"/>
    </location>
</feature>
<dbReference type="Pfam" id="PF07679">
    <property type="entry name" value="I-set"/>
    <property type="match status" value="4"/>
</dbReference>
<dbReference type="InterPro" id="IPR023415">
    <property type="entry name" value="LDLR_class-A_CS"/>
</dbReference>
<evidence type="ECO:0008006" key="22">
    <source>
        <dbReference type="Google" id="ProtNLM"/>
    </source>
</evidence>
<dbReference type="InterPro" id="IPR000742">
    <property type="entry name" value="EGF"/>
</dbReference>
<evidence type="ECO:0000256" key="1">
    <source>
        <dbReference type="ARBA" id="ARBA00004302"/>
    </source>
</evidence>
<feature type="region of interest" description="Disordered" evidence="14">
    <location>
        <begin position="3615"/>
        <end position="3635"/>
    </location>
</feature>
<dbReference type="SMART" id="SM00180">
    <property type="entry name" value="EGF_Lam"/>
    <property type="match status" value="5"/>
</dbReference>
<dbReference type="SMART" id="SM00281">
    <property type="entry name" value="LamB"/>
    <property type="match status" value="2"/>
</dbReference>
<sequence>MGAVRFRFALLFLLFVLLFVFISVPSPSFAFHLSTSASSLWRFTNSLATEEKAKTLGHEKEESEGSGEEEGEEEVQKFEEEEQQKQKGGKGEEEGTERTGDEPPQEEEKEGKWEEEKEGTERTGDEPPQDEEKEGTEWTVDEPPQQQQMGGKGEEEREGKEPTGDEPHEPQQQQQPNAQATTFRWEFLLVHPSDPSQSVHLLNKKWPKMKYKEEGRRRIEGVMVCVPISSSSADHSFVRSFRLSKVSAFGFVLLHSLLPTFSAELSLPDSSAFLEASGAVRAALADIWREESAYRGSSVRRFRYQPTLGILANVDAHFANVYSGALLHKFRWELERALRTGQIGWLAVSEDGFEFNAIEGPFAKLTLTCPDGALPSFSLHGSTYCWSHSVCPSGTSCVEGQCCKSARSADQLRRCDPLLHWECADNVCIPSARRCDGIADCKDGATLRDSTDEAYCNSGNEKRSVFGAPEGQCPQGQFRCREDGTCIANEKVCDRKPFDCSDGTDETRCDYYLNNKRAEAEKTAAIAQQQRPRRCAEDEIRCPKVALGRCIHYTKLCDGTDDCGDGSDERNCKSGSERVDADIVVASVSPNELGWGEVSDGPGPTIVTLGGERVIGEIGTEEGSSVGPLIVRPMDPRVIGELRPGENTKGTIGPTPTTSRVIQEIQRSQNTAGTISPLPIGPSSKCGINEFLCKDGKKCIAMTAKCNRKYDCADGSDELDCDYFKEAEERRQQQKQTKTEEKEQLRTPTEQQQCHLRQGHFFCPISRQCIDQRRKCDGRIDCEHGEDEANCVARVKPIDLQINVHPPELSVREGREASFECRARTTDNSFYPEVRWTRVGGRLPDGVREGGGRLTIPQAQLHHAGQYACVAMHNGRTVEAHATLHVQSYGPQELQGDTNAVAAGCMADERACGSNECVKLDYVCDGEPDCRDRSDELNCPAKRLCEPNEFKCKNSRCVQKMWLCDGDDDCGDGSDEKSCGERKHGDLCQATEFSCSSKKQCVPASFQCDGTNDCQDGSDEIGCVQPTVVQPPESNMVVQQGQDFKLTCRAVGVPDPYINWRLNWADVCEPPRCQQVSQGGVGTLSVQNAQPMDQGAYTCEAINVKGRVLATPDCIVRIVSIPAPQAPQPPPPPQPEPQRLACSSQGAYSPYSDARGQCQCKPLTTGPTCAQCVPGAYHLSDRAPQGCLKCFCFGVTDRCHSSGLFRTKQKLFFADDAQGVELSNVQGQTQPGVQFEFEKYGYLTHTEPHFSQTLYWKLPKRFLGNKVTAYGGDFTVQLQYDGQGQIREEPLVVIQGNGVTLVHKPTDQQAQFVPGQPFTISVNTYEQNFEHQNGSPATREDLMMALAGLNLVLIRATHTDDQTSTSLGDTSWEIAVSKDTQDERALEVEQCECPPGYVGTSCEECAEGYERSGQGPYLGHCVPARQPPARPLCDSAGALSAHPQHDGRCDCKPNVVGVTCDRCAPEAFNLSPQNPQGCLRCFCSGITRVCESSHWRRNRVELDYARGDRDQLEATTSDAHSPYKPPTQPQVYDGSISFNGFYEARGQTLYWSLPQKFLGDKVTAYGGKLRYTFRFSGAGPLNPDADAIIRGNNIQLEYVSRQQVHADRPNSVEVPITELGWRHSNGVSASREQLMMVLADLDALLIKMSYMRECSQASLVSASLDTADAYGTGEGALDVEQCQCPAGYIGSSCEDCAPGYSRTGGGPYLGMCEKCECHNHASQCDAEYGACTDCQHNTEGDRCERCKPGFVGDARRGTPYDCRPAPEIAVVRPRCDCHNHSPRGCDSYGRCILCEHNTEGFHCELCKKGFYGDATKGTPWDCTQCPCPGTAECFLDARGQVQCRNCPPGFAGRLCDECAPGYTPGQTADGRKCEPIGKHKPSEVEFVPGPDVPLRVEILQPKQLTIQEGSRAKWTCKIVSADKPDLVDIQWSKIGEPELPERAQQFGHQLVIDQVQQQDTGHYRCTGRLKGDISTDDASLTIASPQAAPAFVHYPATLPPALPAAPAQMPKPSVTPPHQLVDEGQQAVFTCLTPGYADCEVQWHFQRLGGPLPHGWQQRGNQIIVQSAQQTHAGDYICSVTHQFGTTASDPGRLEIRKPPSVCPPVCHAPPVPAVPAPPPMRPLVEPPEIETDLGSPARFRCWVPGVPGAVLTWRPSHGGPLPSGADQSGGYLDFPSVSQHHPGQYVCAAYDPSRDPIGSRPVDSDNVRLKLRPKKPFQVLVEPPYQIVDEGQPLPRPYRCWVPGYPQAVLKWRPALDEMLPSGVEEQHNGALLNIPRAELRHAGDYICTAYDPHDDPRGERTVDSTPVRLDVRRPSPPSPARARNPPQVEPPYQRVDLGQPARFRCWVPGEPNAHLSWAPARGGSLPSGAVDRSGHLLFDAVAREHADSYICSSIDPETGQILQSPPVRLDVSEPSKRPLVEPTEQTVQQGHPSRIRCWVPDEPRATLRWTARGGRPLPSGAVDDGRGNLNIAQTLPHHQGDYECIYEPREPSRGPQVSEPARIYVSPPPVGPLERKPGEPPRPVATPPQQTVPRGDPARFHCEPNSKTPAQIHWGFESPNGALPSGVSVDGEDILIAAADEATIGEYHCTATNEFGRGHADPVKLDITDEEEPPTARVEPKVWNGQPGESKQFKCYVTGNPHPSIKWSGPNGDELPEDVVDLGDGVLEIKDAKKELHDGEYTCTATNPLGEASDSGKVEIGPSIGINIIKEEKPAPARLKMIVGEPLEIKCEAEGEPDPDVEWLHDPGPERGDLPDDYVPITISEQFLRHPSIGLGNSGCYTCRASNDFASVTKGICIEVIEPSGMTTVGILGGSHQWFPADQPAELICAASVSSLVERVEWKRAGGDALPSDASDEEHRGVLRFDPFKPADHAGEYECNAYRNEEVIATSKVEVHPEGDTRPDLLHVDISPPQVRVVNAGDSIVLDCVVHGRSADEFTYSWSLARGGALIRELGRQSQLLVKSADPSNDYGIYRCEVESEDGETVGQAQAAVSVGFDSENSAVEAKFDGDSQAVLNCPVFVVPGSTVDWQRENGESLPENSNQSGDKLLIEKFDDSTAGIYRCTVHHGQSSVSGFVNAKIFVPDTIIKVLLNVSSESVQVGDQAWLDCVVIGDPNARVNFSKDGDALPANAQVTANRLLFTSISVEHTGRYRCQAQTKDGVLETSALLNVEGGEETEAEKRRRSFHQQKQQQKTEQEEEGTPAEEEAEEEEKGPQYTLAEGQSAAESDADTVQAVEIGRPEPDHPQRMRRLRRLRQQRRRATSHRKRTQHKEEEEEGKKKQRKRKRTEHAQHKRKKSIAEVRKENLRRRAERYRNGRTQFQKYYHHYEIRNDAPPAALHRARLTTEKPLPSTIEPGLKLGEFVDIEVEREKPREGAVGVVGPDQMLRTEERRGENLEEGKGTIEEEIEKEEEEEPEEGEEGEGTERGKGAEQWHADTAQFRHFSGTTAMAVPSERAMRLDALDLELQIRPQSPNGIILFASAADQRRAGDERPFMHSVELENGIVTYKFLLGGDRFETIKSRDKVPLNEPTTIRVQNDGRGKAFLQVGTSAPPLRLSYPVDRRFAYPPNASSRVFIGGMDPTRAKHFPKMINFIGSIGNLKINGKSVNIGEEGREQSAEAQPIDGGKQHGTATLDQSENQCANEPCRNGGKCQLTRWGFECHCLAGYAGHLCQLPSTDGICPGGQRLCDRGVCVLATDDGPNAEQCLCPPGWKGTRCETETDQLPEEEEEGQQTKGILFDGRQSFLALPLGFGVEESSQKAPGPYSIELRLSSDRQKQQQMVGAMVSTNGKVISAIGMEEEKFWVIHREGEDQLFDKHFLTKRIKHKKTHHLRIEPSDSPSAMNILVDGRKKGVLRGEPGTDGILLLGAMPPRGVIVPDEMHTLMDGIVPFEGCVEELLLNGRVLGLAELSRDLYTGVNLGSCAEGERSTSTTTTTTTTTTPLPTAYHEDQIEEQEEPSPTTDFDYLSSTIPPSTTPITVLRASEDPNLAIQNVREGPLVDVVGTTEAFPDEIWTTDSPLAFHTTTSETVQTTTSAPTPDPTTIVPAPRRFLSPIRQHPSVTPEPNIPSSFVPRPADYSVEIEGPFAGLCDDGTCGTHGECEEVNGTHVMCECRDYYVGQRCEEFRPIEYAAKFDGSAFVVFSSDEFPHLSSEQEEVVEFKVRTSAKYGLIIWQGQQPNSAEGTEEDDEWMGEDYMSIGLLDGHLSFSFELGGGAAQILSESPVDDGKTHSIRAIRRGRDGWLFVDDVAPTSGRSSGILAMLNVEGHVFVGGVPDLHEMTFGLHTQNFVGCLAELKLNGQKMDMMANAIDGRNVRPCRSWQPNRMRRRRKWMRGVRKQRKAAQRRRALSRG</sequence>
<feature type="compositionally biased region" description="Basic and acidic residues" evidence="14">
    <location>
        <begin position="109"/>
        <end position="125"/>
    </location>
</feature>
<dbReference type="InterPro" id="IPR003599">
    <property type="entry name" value="Ig_sub"/>
</dbReference>
<dbReference type="Pfam" id="PF00054">
    <property type="entry name" value="Laminin_G_1"/>
    <property type="match status" value="1"/>
</dbReference>
<dbReference type="FunFam" id="2.10.25.10:FF:000188">
    <property type="entry name" value="Laminin subunit gamma 2"/>
    <property type="match status" value="1"/>
</dbReference>
<feature type="domain" description="Ig-like" evidence="18">
    <location>
        <begin position="2119"/>
        <end position="2204"/>
    </location>
</feature>
<dbReference type="PROSITE" id="PS01209">
    <property type="entry name" value="LDLRA_1"/>
    <property type="match status" value="4"/>
</dbReference>
<feature type="domain" description="Ig-like" evidence="18">
    <location>
        <begin position="1890"/>
        <end position="1981"/>
    </location>
</feature>
<comment type="caution">
    <text evidence="20">The sequence shown here is derived from an EMBL/GenBank/DDBJ whole genome shotgun (WGS) entry which is preliminary data.</text>
</comment>
<dbReference type="InterPro" id="IPR002172">
    <property type="entry name" value="LDrepeatLR_classA_rpt"/>
</dbReference>
<feature type="compositionally biased region" description="Low complexity" evidence="14">
    <location>
        <begin position="4030"/>
        <end position="4046"/>
    </location>
</feature>
<dbReference type="FunFam" id="2.10.25.10:FF:000090">
    <property type="entry name" value="laminin subunit alpha"/>
    <property type="match status" value="1"/>
</dbReference>
<dbReference type="FunFam" id="2.60.40.10:FF:000032">
    <property type="entry name" value="palladin isoform X1"/>
    <property type="match status" value="1"/>
</dbReference>
<name>A0ABD2IAG3_HETSC</name>
<dbReference type="Pfam" id="PF13927">
    <property type="entry name" value="Ig_3"/>
    <property type="match status" value="1"/>
</dbReference>
<dbReference type="SUPFAM" id="SSF57424">
    <property type="entry name" value="LDL receptor-like module"/>
    <property type="match status" value="7"/>
</dbReference>
<feature type="domain" description="Laminin IV type A" evidence="19">
    <location>
        <begin position="1215"/>
        <end position="1390"/>
    </location>
</feature>
<dbReference type="Gene3D" id="2.60.120.200">
    <property type="match status" value="2"/>
</dbReference>
<evidence type="ECO:0000313" key="20">
    <source>
        <dbReference type="EMBL" id="KAL3077197.1"/>
    </source>
</evidence>
<feature type="domain" description="Laminin IV type A" evidence="19">
    <location>
        <begin position="1507"/>
        <end position="1681"/>
    </location>
</feature>
<evidence type="ECO:0000256" key="8">
    <source>
        <dbReference type="ARBA" id="ARBA00023180"/>
    </source>
</evidence>
<feature type="disulfide bond" evidence="12">
    <location>
        <begin position="706"/>
        <end position="721"/>
    </location>
</feature>
<dbReference type="Pfam" id="PF00047">
    <property type="entry name" value="ig"/>
    <property type="match status" value="2"/>
</dbReference>
<dbReference type="Pfam" id="PF24973">
    <property type="entry name" value="EGF_LMN_ATRN"/>
    <property type="match status" value="2"/>
</dbReference>
<dbReference type="PROSITE" id="PS01186">
    <property type="entry name" value="EGF_2"/>
    <property type="match status" value="2"/>
</dbReference>
<keyword evidence="5" id="KW-0677">Repeat</keyword>
<keyword evidence="9 13" id="KW-0424">Laminin EGF-like domain</keyword>
<dbReference type="InterPro" id="IPR002049">
    <property type="entry name" value="LE_dom"/>
</dbReference>
<keyword evidence="8" id="KW-0325">Glycoprotein</keyword>
<feature type="domain" description="Ig-like" evidence="18">
    <location>
        <begin position="2416"/>
        <end position="2486"/>
    </location>
</feature>
<dbReference type="InterPro" id="IPR013783">
    <property type="entry name" value="Ig-like_fold"/>
</dbReference>
<feature type="disulfide bond" evidence="12">
    <location>
        <begin position="776"/>
        <end position="791"/>
    </location>
</feature>
<dbReference type="EMBL" id="JBICCN010000327">
    <property type="protein sequence ID" value="KAL3077197.1"/>
    <property type="molecule type" value="Genomic_DNA"/>
</dbReference>
<feature type="disulfide bond" evidence="12">
    <location>
        <begin position="964"/>
        <end position="979"/>
    </location>
</feature>
<dbReference type="SMART" id="SM00192">
    <property type="entry name" value="LDLa"/>
    <property type="match status" value="8"/>
</dbReference>
<dbReference type="Pfam" id="PF02210">
    <property type="entry name" value="Laminin_G_2"/>
    <property type="match status" value="1"/>
</dbReference>
<feature type="domain" description="Ig-like" evidence="18">
    <location>
        <begin position="1026"/>
        <end position="1110"/>
    </location>
</feature>
<feature type="compositionally biased region" description="Pro residues" evidence="14">
    <location>
        <begin position="1124"/>
        <end position="1136"/>
    </location>
</feature>
<dbReference type="PROSITE" id="PS50026">
    <property type="entry name" value="EGF_3"/>
    <property type="match status" value="2"/>
</dbReference>
<evidence type="ECO:0000256" key="7">
    <source>
        <dbReference type="ARBA" id="ARBA00023157"/>
    </source>
</evidence>
<dbReference type="InterPro" id="IPR001791">
    <property type="entry name" value="Laminin_G"/>
</dbReference>
<feature type="domain" description="Ig-like" evidence="18">
    <location>
        <begin position="2704"/>
        <end position="2795"/>
    </location>
</feature>
<dbReference type="CDD" id="cd00112">
    <property type="entry name" value="LDLa"/>
    <property type="match status" value="7"/>
</dbReference>
<dbReference type="InterPro" id="IPR013320">
    <property type="entry name" value="ConA-like_dom_sf"/>
</dbReference>
<feature type="region of interest" description="Disordered" evidence="14">
    <location>
        <begin position="4334"/>
        <end position="4354"/>
    </location>
</feature>
<feature type="domain" description="EGF-like" evidence="16">
    <location>
        <begin position="3640"/>
        <end position="3676"/>
    </location>
</feature>
<dbReference type="PROSITE" id="PS50835">
    <property type="entry name" value="IG_LIKE"/>
    <property type="match status" value="15"/>
</dbReference>
<feature type="region of interest" description="Disordered" evidence="14">
    <location>
        <begin position="3390"/>
        <end position="3434"/>
    </location>
</feature>
<dbReference type="InterPro" id="IPR013151">
    <property type="entry name" value="Immunoglobulin_dom"/>
</dbReference>
<dbReference type="FunFam" id="2.10.25.10:FF:000106">
    <property type="entry name" value="Heparan sulfate proteoglycan 2"/>
    <property type="match status" value="1"/>
</dbReference>
<protein>
    <recommendedName>
        <fullName evidence="22">Basement membrane proteoglycan</fullName>
    </recommendedName>
</protein>
<feature type="disulfide bond" evidence="11">
    <location>
        <begin position="4116"/>
        <end position="4125"/>
    </location>
</feature>
<evidence type="ECO:0000256" key="11">
    <source>
        <dbReference type="PROSITE-ProRule" id="PRU00076"/>
    </source>
</evidence>
<evidence type="ECO:0000256" key="13">
    <source>
        <dbReference type="PROSITE-ProRule" id="PRU00460"/>
    </source>
</evidence>
<feature type="domain" description="Ig-like" evidence="18">
    <location>
        <begin position="2010"/>
        <end position="2095"/>
    </location>
</feature>
<feature type="compositionally biased region" description="Basic residues" evidence="14">
    <location>
        <begin position="3282"/>
        <end position="3299"/>
    </location>
</feature>
<feature type="compositionally biased region" description="Acidic residues" evidence="14">
    <location>
        <begin position="3199"/>
        <end position="3214"/>
    </location>
</feature>
<keyword evidence="7 11" id="KW-1015">Disulfide bond</keyword>
<keyword evidence="2" id="KW-0964">Secreted</keyword>
<evidence type="ECO:0000256" key="9">
    <source>
        <dbReference type="ARBA" id="ARBA00023292"/>
    </source>
</evidence>
<dbReference type="SMART" id="SM00181">
    <property type="entry name" value="EGF"/>
    <property type="match status" value="7"/>
</dbReference>
<accession>A0ABD2IAG3</accession>
<keyword evidence="4" id="KW-0732">Signal</keyword>
<dbReference type="SMART" id="SM00282">
    <property type="entry name" value="LamG"/>
    <property type="match status" value="2"/>
</dbReference>
<dbReference type="InterPro" id="IPR050958">
    <property type="entry name" value="Cell_Adh-Cytoskel_Orgn"/>
</dbReference>
<dbReference type="Proteomes" id="UP001620645">
    <property type="component" value="Unassembled WGS sequence"/>
</dbReference>
<feature type="compositionally biased region" description="Basic and acidic residues" evidence="14">
    <location>
        <begin position="2293"/>
        <end position="2304"/>
    </location>
</feature>
<keyword evidence="11" id="KW-0245">EGF-like domain</keyword>
<evidence type="ECO:0000256" key="3">
    <source>
        <dbReference type="ARBA" id="ARBA00022530"/>
    </source>
</evidence>
<feature type="domain" description="EGF-like" evidence="16">
    <location>
        <begin position="4089"/>
        <end position="4126"/>
    </location>
</feature>
<dbReference type="SUPFAM" id="SSF48726">
    <property type="entry name" value="Immunoglobulin"/>
    <property type="match status" value="12"/>
</dbReference>
<dbReference type="CDD" id="cd00110">
    <property type="entry name" value="LamG"/>
    <property type="match status" value="2"/>
</dbReference>
<dbReference type="PROSITE" id="PS50025">
    <property type="entry name" value="LAM_G_DOMAIN"/>
    <property type="match status" value="2"/>
</dbReference>
<evidence type="ECO:0000256" key="2">
    <source>
        <dbReference type="ARBA" id="ARBA00022525"/>
    </source>
</evidence>
<dbReference type="InterPro" id="IPR056863">
    <property type="entry name" value="LMN_ATRN_NET-like_EGF"/>
</dbReference>
<comment type="caution">
    <text evidence="11">Lacks conserved residue(s) required for the propagation of feature annotation.</text>
</comment>
<dbReference type="SMART" id="SM00409">
    <property type="entry name" value="IG"/>
    <property type="match status" value="15"/>
</dbReference>
<feature type="domain" description="Ig-like" evidence="18">
    <location>
        <begin position="2217"/>
        <end position="2305"/>
    </location>
</feature>
<dbReference type="InterPro" id="IPR000034">
    <property type="entry name" value="Laminin_IV"/>
</dbReference>
<feature type="disulfide bond" evidence="12">
    <location>
        <begin position="1008"/>
        <end position="1023"/>
    </location>
</feature>
<dbReference type="SMART" id="SM00179">
    <property type="entry name" value="EGF_CA"/>
    <property type="match status" value="1"/>
</dbReference>
<feature type="compositionally biased region" description="Basic residues" evidence="14">
    <location>
        <begin position="3250"/>
        <end position="3272"/>
    </location>
</feature>
<feature type="domain" description="Ig-like" evidence="18">
    <location>
        <begin position="2328"/>
        <end position="2410"/>
    </location>
</feature>
<dbReference type="SMART" id="SM00408">
    <property type="entry name" value="IGc2"/>
    <property type="match status" value="15"/>
</dbReference>
<keyword evidence="21" id="KW-1185">Reference proteome</keyword>
<dbReference type="PANTHER" id="PTHR45080:SF8">
    <property type="entry name" value="IG-LIKE DOMAIN-CONTAINING PROTEIN"/>
    <property type="match status" value="1"/>
</dbReference>
<feature type="compositionally biased region" description="Acidic residues" evidence="14">
    <location>
        <begin position="64"/>
        <end position="73"/>
    </location>
</feature>
<feature type="disulfide bond" evidence="12">
    <location>
        <begin position="905"/>
        <end position="917"/>
    </location>
</feature>
<feature type="region of interest" description="Disordered" evidence="14">
    <location>
        <begin position="2292"/>
        <end position="2335"/>
    </location>
</feature>
<dbReference type="PROSITE" id="PS50068">
    <property type="entry name" value="LDLRA_2"/>
    <property type="match status" value="8"/>
</dbReference>
<evidence type="ECO:0000259" key="15">
    <source>
        <dbReference type="PROSITE" id="PS50025"/>
    </source>
</evidence>
<reference evidence="20 21" key="1">
    <citation type="submission" date="2024-10" db="EMBL/GenBank/DDBJ databases">
        <authorList>
            <person name="Kim D."/>
        </authorList>
    </citation>
    <scope>NUCLEOTIDE SEQUENCE [LARGE SCALE GENOMIC DNA]</scope>
    <source>
        <strain evidence="20">Taebaek</strain>
    </source>
</reference>
<feature type="region of interest" description="Disordered" evidence="14">
    <location>
        <begin position="2491"/>
        <end position="2537"/>
    </location>
</feature>
<dbReference type="Pfam" id="PF00057">
    <property type="entry name" value="Ldl_recept_a"/>
    <property type="match status" value="5"/>
</dbReference>
<feature type="compositionally biased region" description="Basic and acidic residues" evidence="14">
    <location>
        <begin position="74"/>
        <end position="101"/>
    </location>
</feature>
<feature type="domain" description="Ig-like" evidence="18">
    <location>
        <begin position="2523"/>
        <end position="2610"/>
    </location>
</feature>
<dbReference type="GO" id="GO:0005604">
    <property type="term" value="C:basement membrane"/>
    <property type="evidence" value="ECO:0007669"/>
    <property type="project" value="UniProtKB-SubCell"/>
</dbReference>
<dbReference type="PRINTS" id="PR00261">
    <property type="entry name" value="LDLRECEPTOR"/>
</dbReference>
<evidence type="ECO:0000313" key="21">
    <source>
        <dbReference type="Proteomes" id="UP001620645"/>
    </source>
</evidence>
<feature type="region of interest" description="Disordered" evidence="14">
    <location>
        <begin position="54"/>
        <end position="178"/>
    </location>
</feature>
<dbReference type="InterPro" id="IPR003598">
    <property type="entry name" value="Ig_sub2"/>
</dbReference>
<dbReference type="FunFam" id="4.10.400.10:FF:000001">
    <property type="entry name" value="Low-density lipoprotein receptor-related protein 1"/>
    <property type="match status" value="1"/>
</dbReference>
<evidence type="ECO:0000256" key="12">
    <source>
        <dbReference type="PROSITE-ProRule" id="PRU00124"/>
    </source>
</evidence>
<feature type="domain" description="Ig-like" evidence="18">
    <location>
        <begin position="3011"/>
        <end position="3076"/>
    </location>
</feature>